<dbReference type="STRING" id="551996.SAMN05192573_101307"/>
<gene>
    <name evidence="1" type="ORF">SAMN05192573_101307</name>
</gene>
<name>A0A1G7NRF4_9SPHI</name>
<protein>
    <submittedName>
        <fullName evidence="1">Uncharacterized protein</fullName>
    </submittedName>
</protein>
<dbReference type="AlphaFoldDB" id="A0A1G7NRF4"/>
<keyword evidence="2" id="KW-1185">Reference proteome</keyword>
<accession>A0A1G7NRF4</accession>
<dbReference type="EMBL" id="FNCG01000001">
    <property type="protein sequence ID" value="SDF75869.1"/>
    <property type="molecule type" value="Genomic_DNA"/>
</dbReference>
<evidence type="ECO:0000313" key="1">
    <source>
        <dbReference type="EMBL" id="SDF75869.1"/>
    </source>
</evidence>
<evidence type="ECO:0000313" key="2">
    <source>
        <dbReference type="Proteomes" id="UP000199705"/>
    </source>
</evidence>
<reference evidence="2" key="1">
    <citation type="submission" date="2016-10" db="EMBL/GenBank/DDBJ databases">
        <authorList>
            <person name="Varghese N."/>
            <person name="Submissions S."/>
        </authorList>
    </citation>
    <scope>NUCLEOTIDE SEQUENCE [LARGE SCALE GENOMIC DNA]</scope>
    <source>
        <strain evidence="2">Gh-67</strain>
    </source>
</reference>
<proteinExistence type="predicted"/>
<dbReference type="Proteomes" id="UP000199705">
    <property type="component" value="Unassembled WGS sequence"/>
</dbReference>
<organism evidence="1 2">
    <name type="scientific">Mucilaginibacter gossypii</name>
    <dbReference type="NCBI Taxonomy" id="551996"/>
    <lineage>
        <taxon>Bacteria</taxon>
        <taxon>Pseudomonadati</taxon>
        <taxon>Bacteroidota</taxon>
        <taxon>Sphingobacteriia</taxon>
        <taxon>Sphingobacteriales</taxon>
        <taxon>Sphingobacteriaceae</taxon>
        <taxon>Mucilaginibacter</taxon>
    </lineage>
</organism>
<sequence length="66" mass="7479">MQLTNYTNPGSIFSSRWGLVALMNYLLIGGDSARNQLVSMQLNYMPDKSPPFKLTNCLSIKKVTFY</sequence>